<dbReference type="PANTHER" id="PTHR43133">
    <property type="entry name" value="RNA POLYMERASE ECF-TYPE SIGMA FACTO"/>
    <property type="match status" value="1"/>
</dbReference>
<dbReference type="Proteomes" id="UP000676169">
    <property type="component" value="Chromosome"/>
</dbReference>
<keyword evidence="2" id="KW-0805">Transcription regulation</keyword>
<protein>
    <submittedName>
        <fullName evidence="7">Sigma-70 family RNA polymerase sigma factor</fullName>
    </submittedName>
</protein>
<evidence type="ECO:0000313" key="7">
    <source>
        <dbReference type="EMBL" id="QUE52783.1"/>
    </source>
</evidence>
<dbReference type="AlphaFoldDB" id="A0A975J2E0"/>
<dbReference type="PANTHER" id="PTHR43133:SF51">
    <property type="entry name" value="RNA POLYMERASE SIGMA FACTOR"/>
    <property type="match status" value="1"/>
</dbReference>
<dbReference type="Gene3D" id="1.10.1740.10">
    <property type="match status" value="1"/>
</dbReference>
<evidence type="ECO:0000256" key="2">
    <source>
        <dbReference type="ARBA" id="ARBA00023015"/>
    </source>
</evidence>
<dbReference type="SUPFAM" id="SSF88946">
    <property type="entry name" value="Sigma2 domain of RNA polymerase sigma factors"/>
    <property type="match status" value="1"/>
</dbReference>
<dbReference type="InterPro" id="IPR013249">
    <property type="entry name" value="RNA_pol_sigma70_r4_t2"/>
</dbReference>
<sequence>MSEAVPMESGNWLAEILVRYEKPLLKHAYTLCSDRELARDAVQETFFRLIRHREKGMPENLAAWLFTVCRNVVSDHLRRQKVVTFGLDPARFDIPDDDGMSPDAQLDRGERERKLAELVAELPDRERELVRLKFQVGLSYREIEEVTGISQGNVGYFLHLAVKQLRQRWRVEGGDA</sequence>
<organism evidence="7 8">
    <name type="scientific">Luteolibacter ambystomatis</name>
    <dbReference type="NCBI Taxonomy" id="2824561"/>
    <lineage>
        <taxon>Bacteria</taxon>
        <taxon>Pseudomonadati</taxon>
        <taxon>Verrucomicrobiota</taxon>
        <taxon>Verrucomicrobiia</taxon>
        <taxon>Verrucomicrobiales</taxon>
        <taxon>Verrucomicrobiaceae</taxon>
        <taxon>Luteolibacter</taxon>
    </lineage>
</organism>
<dbReference type="InterPro" id="IPR007627">
    <property type="entry name" value="RNA_pol_sigma70_r2"/>
</dbReference>
<dbReference type="GO" id="GO:0006352">
    <property type="term" value="P:DNA-templated transcription initiation"/>
    <property type="evidence" value="ECO:0007669"/>
    <property type="project" value="InterPro"/>
</dbReference>
<dbReference type="Pfam" id="PF04542">
    <property type="entry name" value="Sigma70_r2"/>
    <property type="match status" value="1"/>
</dbReference>
<dbReference type="GO" id="GO:0016987">
    <property type="term" value="F:sigma factor activity"/>
    <property type="evidence" value="ECO:0007669"/>
    <property type="project" value="UniProtKB-KW"/>
</dbReference>
<evidence type="ECO:0000259" key="5">
    <source>
        <dbReference type="Pfam" id="PF04542"/>
    </source>
</evidence>
<keyword evidence="4" id="KW-0804">Transcription</keyword>
<proteinExistence type="inferred from homology"/>
<dbReference type="CDD" id="cd06171">
    <property type="entry name" value="Sigma70_r4"/>
    <property type="match status" value="1"/>
</dbReference>
<dbReference type="RefSeq" id="WP_211634080.1">
    <property type="nucleotide sequence ID" value="NZ_CP073100.1"/>
</dbReference>
<evidence type="ECO:0000256" key="4">
    <source>
        <dbReference type="ARBA" id="ARBA00023163"/>
    </source>
</evidence>
<dbReference type="Gene3D" id="1.10.10.10">
    <property type="entry name" value="Winged helix-like DNA-binding domain superfamily/Winged helix DNA-binding domain"/>
    <property type="match status" value="1"/>
</dbReference>
<name>A0A975J2E0_9BACT</name>
<evidence type="ECO:0000313" key="8">
    <source>
        <dbReference type="Proteomes" id="UP000676169"/>
    </source>
</evidence>
<evidence type="ECO:0000256" key="3">
    <source>
        <dbReference type="ARBA" id="ARBA00023082"/>
    </source>
</evidence>
<gene>
    <name evidence="7" type="ORF">KBB96_07790</name>
</gene>
<dbReference type="NCBIfam" id="TIGR02937">
    <property type="entry name" value="sigma70-ECF"/>
    <property type="match status" value="1"/>
</dbReference>
<feature type="domain" description="RNA polymerase sigma factor 70 region 4 type 2" evidence="6">
    <location>
        <begin position="113"/>
        <end position="165"/>
    </location>
</feature>
<dbReference type="SUPFAM" id="SSF88659">
    <property type="entry name" value="Sigma3 and sigma4 domains of RNA polymerase sigma factors"/>
    <property type="match status" value="1"/>
</dbReference>
<accession>A0A975J2E0</accession>
<dbReference type="GO" id="GO:0003677">
    <property type="term" value="F:DNA binding"/>
    <property type="evidence" value="ECO:0007669"/>
    <property type="project" value="InterPro"/>
</dbReference>
<keyword evidence="8" id="KW-1185">Reference proteome</keyword>
<comment type="similarity">
    <text evidence="1">Belongs to the sigma-70 factor family. ECF subfamily.</text>
</comment>
<dbReference type="InterPro" id="IPR039425">
    <property type="entry name" value="RNA_pol_sigma-70-like"/>
</dbReference>
<dbReference type="InterPro" id="IPR014284">
    <property type="entry name" value="RNA_pol_sigma-70_dom"/>
</dbReference>
<reference evidence="7" key="1">
    <citation type="submission" date="2021-04" db="EMBL/GenBank/DDBJ databases">
        <title>Luteolibacter sp. 32A isolated from the skin of an Anderson's salamander (Ambystoma andersonii).</title>
        <authorList>
            <person name="Spergser J."/>
            <person name="Busse H.-J."/>
        </authorList>
    </citation>
    <scope>NUCLEOTIDE SEQUENCE</scope>
    <source>
        <strain evidence="7">32A</strain>
    </source>
</reference>
<dbReference type="InterPro" id="IPR013325">
    <property type="entry name" value="RNA_pol_sigma_r2"/>
</dbReference>
<dbReference type="InterPro" id="IPR013324">
    <property type="entry name" value="RNA_pol_sigma_r3/r4-like"/>
</dbReference>
<keyword evidence="3" id="KW-0731">Sigma factor</keyword>
<evidence type="ECO:0000256" key="1">
    <source>
        <dbReference type="ARBA" id="ARBA00010641"/>
    </source>
</evidence>
<dbReference type="InterPro" id="IPR036388">
    <property type="entry name" value="WH-like_DNA-bd_sf"/>
</dbReference>
<feature type="domain" description="RNA polymerase sigma-70 region 2" evidence="5">
    <location>
        <begin position="19"/>
        <end position="81"/>
    </location>
</feature>
<dbReference type="EMBL" id="CP073100">
    <property type="protein sequence ID" value="QUE52783.1"/>
    <property type="molecule type" value="Genomic_DNA"/>
</dbReference>
<dbReference type="KEGG" id="lamb:KBB96_07790"/>
<dbReference type="Pfam" id="PF08281">
    <property type="entry name" value="Sigma70_r4_2"/>
    <property type="match status" value="1"/>
</dbReference>
<evidence type="ECO:0000259" key="6">
    <source>
        <dbReference type="Pfam" id="PF08281"/>
    </source>
</evidence>